<proteinExistence type="predicted"/>
<gene>
    <name evidence="1" type="ORF">NDU88_004150</name>
</gene>
<name>A0AAV7TQH7_PLEWA</name>
<evidence type="ECO:0000313" key="1">
    <source>
        <dbReference type="EMBL" id="KAJ1178909.1"/>
    </source>
</evidence>
<protein>
    <submittedName>
        <fullName evidence="1">Uncharacterized protein</fullName>
    </submittedName>
</protein>
<comment type="caution">
    <text evidence="1">The sequence shown here is derived from an EMBL/GenBank/DDBJ whole genome shotgun (WGS) entry which is preliminary data.</text>
</comment>
<accession>A0AAV7TQH7</accession>
<dbReference type="Proteomes" id="UP001066276">
    <property type="component" value="Chromosome 3_2"/>
</dbReference>
<sequence length="105" mass="11758">MAALHGVTRVVLVEDARRGAPAAGLLRDCRCSGEGRGDPEAERREERWGCRSGDWRWSPRGLEKTLRPLRHNTRGPGCSCYRVAASWLPRQAGLARLGTHQIERQ</sequence>
<dbReference type="AlphaFoldDB" id="A0AAV7TQH7"/>
<reference evidence="1" key="1">
    <citation type="journal article" date="2022" name="bioRxiv">
        <title>Sequencing and chromosome-scale assembly of the giantPleurodeles waltlgenome.</title>
        <authorList>
            <person name="Brown T."/>
            <person name="Elewa A."/>
            <person name="Iarovenko S."/>
            <person name="Subramanian E."/>
            <person name="Araus A.J."/>
            <person name="Petzold A."/>
            <person name="Susuki M."/>
            <person name="Suzuki K.-i.T."/>
            <person name="Hayashi T."/>
            <person name="Toyoda A."/>
            <person name="Oliveira C."/>
            <person name="Osipova E."/>
            <person name="Leigh N.D."/>
            <person name="Simon A."/>
            <person name="Yun M.H."/>
        </authorList>
    </citation>
    <scope>NUCLEOTIDE SEQUENCE</scope>
    <source>
        <strain evidence="1">20211129_DDA</strain>
        <tissue evidence="1">Liver</tissue>
    </source>
</reference>
<organism evidence="1 2">
    <name type="scientific">Pleurodeles waltl</name>
    <name type="common">Iberian ribbed newt</name>
    <dbReference type="NCBI Taxonomy" id="8319"/>
    <lineage>
        <taxon>Eukaryota</taxon>
        <taxon>Metazoa</taxon>
        <taxon>Chordata</taxon>
        <taxon>Craniata</taxon>
        <taxon>Vertebrata</taxon>
        <taxon>Euteleostomi</taxon>
        <taxon>Amphibia</taxon>
        <taxon>Batrachia</taxon>
        <taxon>Caudata</taxon>
        <taxon>Salamandroidea</taxon>
        <taxon>Salamandridae</taxon>
        <taxon>Pleurodelinae</taxon>
        <taxon>Pleurodeles</taxon>
    </lineage>
</organism>
<keyword evidence="2" id="KW-1185">Reference proteome</keyword>
<evidence type="ECO:0000313" key="2">
    <source>
        <dbReference type="Proteomes" id="UP001066276"/>
    </source>
</evidence>
<dbReference type="EMBL" id="JANPWB010000006">
    <property type="protein sequence ID" value="KAJ1178909.1"/>
    <property type="molecule type" value="Genomic_DNA"/>
</dbReference>